<evidence type="ECO:0000313" key="4">
    <source>
        <dbReference type="EMBL" id="GAA2127883.1"/>
    </source>
</evidence>
<feature type="domain" description="PucR C-terminal helix-turn-helix" evidence="2">
    <location>
        <begin position="471"/>
        <end position="528"/>
    </location>
</feature>
<dbReference type="EMBL" id="BAAAQB010000008">
    <property type="protein sequence ID" value="GAA2127883.1"/>
    <property type="molecule type" value="Genomic_DNA"/>
</dbReference>
<dbReference type="Pfam" id="PF13556">
    <property type="entry name" value="HTH_30"/>
    <property type="match status" value="1"/>
</dbReference>
<dbReference type="PANTHER" id="PTHR33744">
    <property type="entry name" value="CARBOHYDRATE DIACID REGULATOR"/>
    <property type="match status" value="1"/>
</dbReference>
<dbReference type="Gene3D" id="1.10.10.2840">
    <property type="entry name" value="PucR C-terminal helix-turn-helix domain"/>
    <property type="match status" value="1"/>
</dbReference>
<accession>A0ABN2YIC4</accession>
<dbReference type="Pfam" id="PF17853">
    <property type="entry name" value="GGDEF_2"/>
    <property type="match status" value="1"/>
</dbReference>
<dbReference type="InterPro" id="IPR042070">
    <property type="entry name" value="PucR_C-HTH_sf"/>
</dbReference>
<evidence type="ECO:0000313" key="5">
    <source>
        <dbReference type="Proteomes" id="UP001500102"/>
    </source>
</evidence>
<proteinExistence type="inferred from homology"/>
<dbReference type="Proteomes" id="UP001500102">
    <property type="component" value="Unassembled WGS sequence"/>
</dbReference>
<evidence type="ECO:0000259" key="2">
    <source>
        <dbReference type="Pfam" id="PF13556"/>
    </source>
</evidence>
<comment type="similarity">
    <text evidence="1">Belongs to the CdaR family.</text>
</comment>
<gene>
    <name evidence="4" type="ORF">GCM10009825_06570</name>
</gene>
<feature type="domain" description="CdaR GGDEF-like" evidence="3">
    <location>
        <begin position="294"/>
        <end position="414"/>
    </location>
</feature>
<dbReference type="InterPro" id="IPR051448">
    <property type="entry name" value="CdaR-like_regulators"/>
</dbReference>
<dbReference type="RefSeq" id="WP_344362038.1">
    <property type="nucleotide sequence ID" value="NZ_BAAAQB010000008.1"/>
</dbReference>
<dbReference type="PANTHER" id="PTHR33744:SF17">
    <property type="entry name" value="CONSERVED PROTEIN"/>
    <property type="match status" value="1"/>
</dbReference>
<organism evidence="4 5">
    <name type="scientific">Arthrobacter humicola</name>
    <dbReference type="NCBI Taxonomy" id="409291"/>
    <lineage>
        <taxon>Bacteria</taxon>
        <taxon>Bacillati</taxon>
        <taxon>Actinomycetota</taxon>
        <taxon>Actinomycetes</taxon>
        <taxon>Micrococcales</taxon>
        <taxon>Micrococcaceae</taxon>
        <taxon>Arthrobacter</taxon>
    </lineage>
</organism>
<sequence>METIPKTPGSIDLPDLLQVLANSGLVLRSHGTTPGLSLTSPSLYDPLAPLEGLRGGILLGIGLHPAEPETTVVVREAAQAGFGAIVLKQLSQDIEELANTADQAGIALLVVDDAVGWRQLDALLESALSASAEANRSASPLGVGDLFALANAIAALVGGATAIENLQEQVLAYSTLPHQPIDDDRRNGILGRQVPYLPENAGQYASVFRARGAVRIEGVRPAMDRLAIAVRAGNQPLGSIWVVDANGDLDSDAEQALERAADIAVLHILRARSTIDLARQQRAELLRRLLEGGDDVQLVAEQLGLKHSGPFAVAAFQLDLGQSDELSLIRLVDLVTTQCEAHGQGAQCVLIGTTIYALFTEAPASGPGSIEALARRLIERSAASLRVKLRASTGSTVTTVADISRSRHDADLVLLMLASGRSPGDYANAQEVRSRLTLLELSALFRNTPHLVSPAAASMRKYDAESGTEYARTLRTYLDFSRDSAKTSAALSVHQNTLRYRLRRLRELFGIDVDNPEDTVVLWLSLHVQELL</sequence>
<keyword evidence="5" id="KW-1185">Reference proteome</keyword>
<dbReference type="InterPro" id="IPR041522">
    <property type="entry name" value="CdaR_GGDEF"/>
</dbReference>
<reference evidence="4 5" key="1">
    <citation type="journal article" date="2019" name="Int. J. Syst. Evol. Microbiol.">
        <title>The Global Catalogue of Microorganisms (GCM) 10K type strain sequencing project: providing services to taxonomists for standard genome sequencing and annotation.</title>
        <authorList>
            <consortium name="The Broad Institute Genomics Platform"/>
            <consortium name="The Broad Institute Genome Sequencing Center for Infectious Disease"/>
            <person name="Wu L."/>
            <person name="Ma J."/>
        </authorList>
    </citation>
    <scope>NUCLEOTIDE SEQUENCE [LARGE SCALE GENOMIC DNA]</scope>
    <source>
        <strain evidence="4 5">JCM 15921</strain>
    </source>
</reference>
<comment type="caution">
    <text evidence="4">The sequence shown here is derived from an EMBL/GenBank/DDBJ whole genome shotgun (WGS) entry which is preliminary data.</text>
</comment>
<name>A0ABN2YIC4_9MICC</name>
<dbReference type="InterPro" id="IPR025736">
    <property type="entry name" value="PucR_C-HTH_dom"/>
</dbReference>
<protein>
    <submittedName>
        <fullName evidence="4">Helix-turn-helix domain-containing protein</fullName>
    </submittedName>
</protein>
<evidence type="ECO:0000259" key="3">
    <source>
        <dbReference type="Pfam" id="PF17853"/>
    </source>
</evidence>
<evidence type="ECO:0000256" key="1">
    <source>
        <dbReference type="ARBA" id="ARBA00006754"/>
    </source>
</evidence>